<evidence type="ECO:0000313" key="1">
    <source>
        <dbReference type="EMBL" id="VFK39444.1"/>
    </source>
</evidence>
<dbReference type="EMBL" id="CAADFT010000014">
    <property type="protein sequence ID" value="VFK41803.1"/>
    <property type="molecule type" value="Genomic_DNA"/>
</dbReference>
<name>A0A450YJU3_9GAMM</name>
<gene>
    <name evidence="1" type="ORF">BECKTC1821D_GA0114238_100656</name>
    <name evidence="2" type="ORF">BECKTC1821E_GA0114239_101441</name>
</gene>
<sequence>MIWLYGFTFENNAIVSADEQDRVVLRRRLPNDLDGVLEKLRPYQQDIAGLVVESTYNGYWLVDGLIEVGFWVHLANTAAMIVQYKRLKYTDDDSDARFLAKLPRLG</sequence>
<protein>
    <recommendedName>
        <fullName evidence="3">Transposase</fullName>
    </recommendedName>
</protein>
<proteinExistence type="predicted"/>
<organism evidence="2">
    <name type="scientific">Candidatus Kentrum sp. TC</name>
    <dbReference type="NCBI Taxonomy" id="2126339"/>
    <lineage>
        <taxon>Bacteria</taxon>
        <taxon>Pseudomonadati</taxon>
        <taxon>Pseudomonadota</taxon>
        <taxon>Gammaproteobacteria</taxon>
        <taxon>Candidatus Kentrum</taxon>
    </lineage>
</organism>
<reference evidence="2" key="1">
    <citation type="submission" date="2019-02" db="EMBL/GenBank/DDBJ databases">
        <authorList>
            <person name="Gruber-Vodicka R. H."/>
            <person name="Seah K. B. B."/>
        </authorList>
    </citation>
    <scope>NUCLEOTIDE SEQUENCE</scope>
    <source>
        <strain evidence="1">BECK_BZ123</strain>
        <strain evidence="2">BECK_BZ125</strain>
    </source>
</reference>
<evidence type="ECO:0000313" key="2">
    <source>
        <dbReference type="EMBL" id="VFK41803.1"/>
    </source>
</evidence>
<accession>A0A450YJU3</accession>
<dbReference type="AlphaFoldDB" id="A0A450YJU3"/>
<dbReference type="EMBL" id="CAADFS010000006">
    <property type="protein sequence ID" value="VFK39444.1"/>
    <property type="molecule type" value="Genomic_DNA"/>
</dbReference>
<evidence type="ECO:0008006" key="3">
    <source>
        <dbReference type="Google" id="ProtNLM"/>
    </source>
</evidence>